<evidence type="ECO:0000256" key="1">
    <source>
        <dbReference type="ARBA" id="ARBA00004123"/>
    </source>
</evidence>
<dbReference type="EMBL" id="PPTA01000008">
    <property type="protein sequence ID" value="TFB01654.1"/>
    <property type="molecule type" value="Genomic_DNA"/>
</dbReference>
<dbReference type="PANTHER" id="PTHR37534">
    <property type="entry name" value="TRANSCRIPTIONAL ACTIVATOR PROTEIN UGA3"/>
    <property type="match status" value="1"/>
</dbReference>
<evidence type="ECO:0000313" key="5">
    <source>
        <dbReference type="Proteomes" id="UP001642720"/>
    </source>
</evidence>
<evidence type="ECO:0000313" key="4">
    <source>
        <dbReference type="EMBL" id="TFB01654.1"/>
    </source>
</evidence>
<dbReference type="InterPro" id="IPR001138">
    <property type="entry name" value="Zn2Cys6_DnaBD"/>
</dbReference>
<feature type="region of interest" description="Disordered" evidence="3">
    <location>
        <begin position="81"/>
        <end position="119"/>
    </location>
</feature>
<dbReference type="InterPro" id="IPR021858">
    <property type="entry name" value="Fun_TF"/>
</dbReference>
<accession>A0ABY2H142</accession>
<evidence type="ECO:0000256" key="3">
    <source>
        <dbReference type="SAM" id="MobiDB-lite"/>
    </source>
</evidence>
<comment type="subcellular location">
    <subcellularLocation>
        <location evidence="1">Nucleus</location>
    </subcellularLocation>
</comment>
<dbReference type="GeneID" id="300577997"/>
<comment type="caution">
    <text evidence="4">The sequence shown here is derived from an EMBL/GenBank/DDBJ whole genome shotgun (WGS) entry which is preliminary data.</text>
</comment>
<dbReference type="CDD" id="cd00067">
    <property type="entry name" value="GAL4"/>
    <property type="match status" value="1"/>
</dbReference>
<dbReference type="Pfam" id="PF11951">
    <property type="entry name" value="Fungal_trans_2"/>
    <property type="match status" value="1"/>
</dbReference>
<dbReference type="InterPro" id="IPR036864">
    <property type="entry name" value="Zn2-C6_fun-type_DNA-bd_sf"/>
</dbReference>
<proteinExistence type="predicted"/>
<sequence length="655" mass="72338">MAWSLRTAMSPGSACQRCRKRHIKVIYHSQMILIAFRIVGAVVLTESFKCDGTRPSCRQCVSAKHDCPGYSEDWKFINNGAKLPPKRQKRQSSRASKAHGTDGIADTVKKRPESQTRTDAAVEVRRITITQRAEPLDIPASDSSKESETVIQSLDPSLSLPRDLVFDLGDGGGNETNVCGLQPVHFGAPGPAPETSPELLSSGPGSEFEMGLAALASEFMLESEQEMVFLVRHYTDNLAPWLDIFGDNRFFQTRMPRLVGAHAAIKYAIAALAAKHLSQVGGFRPTHSCLRSNMALTELYPNAVHVDWAFKAANYYHQAAINSPPHIASESAQHEAGSSVLADVAMASNAILTMYEMLDSNNDELSKRLQNLKSSLKRPTRDSSSSYSMLIPSKFLESPAALASFWHCMPHDLLISYDQKRIPLLDLEAVHSSNPGVSGTGSDDPSESASIARTPWAQLFLLISQIIRKFTATASSSAGDKKSVERSSWYHLWDALDKWHTQLDLHFEPYSHYMLSSHLTLSQGPMEPVFDEILFPSAVSAATLSYYHFARVLLLLAKPIDQSNPLIQLKDYRERLLAIKDHCVKICGIAASRPGPAARIHSVQPLFLAGQCLEEPRERGAVVQLLQDVEADTGWPTARLVRRLHQEWCSNAQAS</sequence>
<dbReference type="PANTHER" id="PTHR37534:SF9">
    <property type="entry name" value="ZN(II)2CYS6 TRANSCRIPTION FACTOR (EUROFUNG)"/>
    <property type="match status" value="1"/>
</dbReference>
<evidence type="ECO:0008006" key="6">
    <source>
        <dbReference type="Google" id="ProtNLM"/>
    </source>
</evidence>
<keyword evidence="2" id="KW-0539">Nucleus</keyword>
<dbReference type="Gene3D" id="4.10.240.10">
    <property type="entry name" value="Zn(2)-C6 fungal-type DNA-binding domain"/>
    <property type="match status" value="1"/>
</dbReference>
<protein>
    <recommendedName>
        <fullName evidence="6">Zn(2)-C6 fungal-type domain-containing protein</fullName>
    </recommendedName>
</protein>
<keyword evidence="5" id="KW-1185">Reference proteome</keyword>
<feature type="compositionally biased region" description="Basic and acidic residues" evidence="3">
    <location>
        <begin position="107"/>
        <end position="119"/>
    </location>
</feature>
<dbReference type="RefSeq" id="XP_073557855.1">
    <property type="nucleotide sequence ID" value="XM_073703547.1"/>
</dbReference>
<organism evidence="4 5">
    <name type="scientific">Trichoderma ghanense</name>
    <dbReference type="NCBI Taxonomy" id="65468"/>
    <lineage>
        <taxon>Eukaryota</taxon>
        <taxon>Fungi</taxon>
        <taxon>Dikarya</taxon>
        <taxon>Ascomycota</taxon>
        <taxon>Pezizomycotina</taxon>
        <taxon>Sordariomycetes</taxon>
        <taxon>Hypocreomycetidae</taxon>
        <taxon>Hypocreales</taxon>
        <taxon>Hypocreaceae</taxon>
        <taxon>Trichoderma</taxon>
    </lineage>
</organism>
<reference evidence="4 5" key="1">
    <citation type="submission" date="2018-01" db="EMBL/GenBank/DDBJ databases">
        <title>Genome characterization of the sugarcane-associated fungus Trichoderma ghanense CCMA-1212 and their application in lignocelulose bioconversion.</title>
        <authorList>
            <person name="Steindorff A.S."/>
            <person name="Mendes T.D."/>
            <person name="Vilela E.S.D."/>
            <person name="Rodrigues D.S."/>
            <person name="Formighieri E.F."/>
            <person name="Melo I.S."/>
            <person name="Favaro L.C.L."/>
        </authorList>
    </citation>
    <scope>NUCLEOTIDE SEQUENCE [LARGE SCALE GENOMIC DNA]</scope>
    <source>
        <strain evidence="4 5">CCMA-1212</strain>
    </source>
</reference>
<name>A0ABY2H142_9HYPO</name>
<gene>
    <name evidence="4" type="ORF">CCMA1212_006318</name>
</gene>
<dbReference type="Proteomes" id="UP001642720">
    <property type="component" value="Unassembled WGS sequence"/>
</dbReference>
<evidence type="ECO:0000256" key="2">
    <source>
        <dbReference type="ARBA" id="ARBA00023242"/>
    </source>
</evidence>